<accession>A0ABY3MFW2</accession>
<name>A0ABY3MFW2_AERVE</name>
<gene>
    <name evidence="1" type="ORF">CJF24_21490</name>
</gene>
<evidence type="ECO:0000313" key="1">
    <source>
        <dbReference type="EMBL" id="TYD40022.1"/>
    </source>
</evidence>
<keyword evidence="2" id="KW-1185">Reference proteome</keyword>
<protein>
    <submittedName>
        <fullName evidence="1">Uncharacterized protein</fullName>
    </submittedName>
</protein>
<evidence type="ECO:0000313" key="2">
    <source>
        <dbReference type="Proteomes" id="UP000323129"/>
    </source>
</evidence>
<dbReference type="RefSeq" id="WP_115544728.1">
    <property type="nucleotide sequence ID" value="NZ_NMUR01000027.1"/>
</dbReference>
<organism evidence="1 2">
    <name type="scientific">Aeromonas veronii</name>
    <dbReference type="NCBI Taxonomy" id="654"/>
    <lineage>
        <taxon>Bacteria</taxon>
        <taxon>Pseudomonadati</taxon>
        <taxon>Pseudomonadota</taxon>
        <taxon>Gammaproteobacteria</taxon>
        <taxon>Aeromonadales</taxon>
        <taxon>Aeromonadaceae</taxon>
        <taxon>Aeromonas</taxon>
    </lineage>
</organism>
<sequence>MTKLTSFAKFQIMTTLLQNTFSGEYTSRDAVKHAAAERGITEQEFETVLADVIKAGRFAPHI</sequence>
<comment type="caution">
    <text evidence="1">The sequence shown here is derived from an EMBL/GenBank/DDBJ whole genome shotgun (WGS) entry which is preliminary data.</text>
</comment>
<dbReference type="Proteomes" id="UP000323129">
    <property type="component" value="Unassembled WGS sequence"/>
</dbReference>
<reference evidence="1 2" key="1">
    <citation type="submission" date="2017-08" db="EMBL/GenBank/DDBJ databases">
        <title>Aeromonas veronii bv sobria strain NS22 whole genome sequencing.</title>
        <authorList>
            <person name="Katharios P."/>
            <person name="Ha V.Q."/>
            <person name="Smyrli M."/>
        </authorList>
    </citation>
    <scope>NUCLEOTIDE SEQUENCE [LARGE SCALE GENOMIC DNA]</scope>
    <source>
        <strain evidence="1 2">NS22</strain>
    </source>
</reference>
<proteinExistence type="predicted"/>
<dbReference type="EMBL" id="NQMC01000124">
    <property type="protein sequence ID" value="TYD40022.1"/>
    <property type="molecule type" value="Genomic_DNA"/>
</dbReference>